<dbReference type="InterPro" id="IPR007698">
    <property type="entry name" value="AlaDH/PNT_NAD(H)-bd"/>
</dbReference>
<dbReference type="InterPro" id="IPR036291">
    <property type="entry name" value="NAD(P)-bd_dom_sf"/>
</dbReference>
<keyword evidence="4" id="KW-0547">Nucleotide-binding</keyword>
<feature type="domain" description="Alanine dehydrogenase/pyridine nucleotide transhydrogenase NAD(H)-binding" evidence="12">
    <location>
        <begin position="148"/>
        <end position="310"/>
    </location>
</feature>
<reference evidence="14 15" key="1">
    <citation type="submission" date="2019-03" db="EMBL/GenBank/DDBJ databases">
        <title>Genomic Encyclopedia of Type Strains, Phase IV (KMG-IV): sequencing the most valuable type-strain genomes for metagenomic binning, comparative biology and taxonomic classification.</title>
        <authorList>
            <person name="Goeker M."/>
        </authorList>
    </citation>
    <scope>NUCLEOTIDE SEQUENCE [LARGE SCALE GENOMIC DNA]</scope>
    <source>
        <strain evidence="14 15">DSM 19610</strain>
    </source>
</reference>
<dbReference type="SMART" id="SM01003">
    <property type="entry name" value="AlaDh_PNT_N"/>
    <property type="match status" value="1"/>
</dbReference>
<dbReference type="GO" id="GO:0050661">
    <property type="term" value="F:NADP binding"/>
    <property type="evidence" value="ECO:0007669"/>
    <property type="project" value="TreeGrafter"/>
</dbReference>
<evidence type="ECO:0000256" key="4">
    <source>
        <dbReference type="ARBA" id="ARBA00022741"/>
    </source>
</evidence>
<dbReference type="GO" id="GO:0006740">
    <property type="term" value="P:NADPH regeneration"/>
    <property type="evidence" value="ECO:0007669"/>
    <property type="project" value="TreeGrafter"/>
</dbReference>
<evidence type="ECO:0000256" key="1">
    <source>
        <dbReference type="ARBA" id="ARBA00003943"/>
    </source>
</evidence>
<proteinExistence type="inferred from homology"/>
<keyword evidence="7" id="KW-0520">NAD</keyword>
<dbReference type="EMBL" id="SMFX01000001">
    <property type="protein sequence ID" value="TCK17003.1"/>
    <property type="molecule type" value="Genomic_DNA"/>
</dbReference>
<evidence type="ECO:0000256" key="6">
    <source>
        <dbReference type="ARBA" id="ARBA00022967"/>
    </source>
</evidence>
<name>A0A4R1H962_9GAMM</name>
<dbReference type="Pfam" id="PF01262">
    <property type="entry name" value="AlaDh_PNT_C"/>
    <property type="match status" value="1"/>
</dbReference>
<keyword evidence="5" id="KW-0521">NADP</keyword>
<evidence type="ECO:0000256" key="9">
    <source>
        <dbReference type="ARBA" id="ARBA00071353"/>
    </source>
</evidence>
<comment type="catalytic activity">
    <reaction evidence="8">
        <text>NAD(+) + NADPH + H(+)(in) = NADH + NADP(+) + H(+)(out)</text>
        <dbReference type="Rhea" id="RHEA:47992"/>
        <dbReference type="ChEBI" id="CHEBI:15378"/>
        <dbReference type="ChEBI" id="CHEBI:57540"/>
        <dbReference type="ChEBI" id="CHEBI:57783"/>
        <dbReference type="ChEBI" id="CHEBI:57945"/>
        <dbReference type="ChEBI" id="CHEBI:58349"/>
        <dbReference type="EC" id="7.1.1.1"/>
    </reaction>
</comment>
<comment type="function">
    <text evidence="1">The transhydrogenation between NADH and NADP is coupled to respiration and ATP hydrolysis and functions as a proton pump across the membrane.</text>
</comment>
<dbReference type="SMART" id="SM01002">
    <property type="entry name" value="AlaDh_PNT_C"/>
    <property type="match status" value="1"/>
</dbReference>
<dbReference type="Gene3D" id="3.40.50.720">
    <property type="entry name" value="NAD(P)-binding Rossmann-like Domain"/>
    <property type="match status" value="2"/>
</dbReference>
<dbReference type="RefSeq" id="WP_132970920.1">
    <property type="nucleotide sequence ID" value="NZ_SMFX01000001.1"/>
</dbReference>
<dbReference type="SUPFAM" id="SSF52283">
    <property type="entry name" value="Formate/glycerate dehydrogenase catalytic domain-like"/>
    <property type="match status" value="1"/>
</dbReference>
<accession>A0A4R1H962</accession>
<evidence type="ECO:0000256" key="11">
    <source>
        <dbReference type="ARBA" id="ARBA00084087"/>
    </source>
</evidence>
<comment type="caution">
    <text evidence="14">The sequence shown here is derived from an EMBL/GenBank/DDBJ whole genome shotgun (WGS) entry which is preliminary data.</text>
</comment>
<dbReference type="CDD" id="cd05304">
    <property type="entry name" value="Rubrum_tdh"/>
    <property type="match status" value="1"/>
</dbReference>
<dbReference type="AlphaFoldDB" id="A0A4R1H962"/>
<evidence type="ECO:0000259" key="13">
    <source>
        <dbReference type="SMART" id="SM01003"/>
    </source>
</evidence>
<dbReference type="NCBIfam" id="NF006942">
    <property type="entry name" value="PRK09424.1"/>
    <property type="match status" value="1"/>
</dbReference>
<keyword evidence="15" id="KW-1185">Reference proteome</keyword>
<feature type="domain" description="Alanine dehydrogenase/pyridine nucleotide transhydrogenase N-terminal" evidence="13">
    <location>
        <begin position="6"/>
        <end position="139"/>
    </location>
</feature>
<dbReference type="PANTHER" id="PTHR10160:SF19">
    <property type="entry name" value="PROTON-TRANSLOCATING NAD(P)(+) TRANSHYDROGENASE"/>
    <property type="match status" value="1"/>
</dbReference>
<protein>
    <recommendedName>
        <fullName evidence="9">NAD(P) transhydrogenase subunit alpha part 1</fullName>
        <ecNumber evidence="3">7.1.1.1</ecNumber>
    </recommendedName>
    <alternativeName>
        <fullName evidence="11">Nicotinamide nucleotide transhydrogenase subunit alpha 1</fullName>
    </alternativeName>
    <alternativeName>
        <fullName evidence="10">Pyridine nucleotide transhydrogenase subunit alpha 1</fullName>
    </alternativeName>
</protein>
<dbReference type="InterPro" id="IPR007886">
    <property type="entry name" value="AlaDH/PNT_N"/>
</dbReference>
<dbReference type="Proteomes" id="UP000295707">
    <property type="component" value="Unassembled WGS sequence"/>
</dbReference>
<dbReference type="Pfam" id="PF05222">
    <property type="entry name" value="AlaDh_PNT_N"/>
    <property type="match status" value="1"/>
</dbReference>
<evidence type="ECO:0000256" key="8">
    <source>
        <dbReference type="ARBA" id="ARBA00048202"/>
    </source>
</evidence>
<dbReference type="GO" id="GO:0008750">
    <property type="term" value="F:proton-translocating NAD(P)+ transhydrogenase activity"/>
    <property type="evidence" value="ECO:0007669"/>
    <property type="project" value="UniProtKB-EC"/>
</dbReference>
<evidence type="ECO:0000259" key="12">
    <source>
        <dbReference type="SMART" id="SM01002"/>
    </source>
</evidence>
<evidence type="ECO:0000256" key="3">
    <source>
        <dbReference type="ARBA" id="ARBA00012943"/>
    </source>
</evidence>
<comment type="similarity">
    <text evidence="2">Belongs to the AlaDH/PNT family.</text>
</comment>
<keyword evidence="6" id="KW-1278">Translocase</keyword>
<organism evidence="14 15">
    <name type="scientific">Thiogranum longum</name>
    <dbReference type="NCBI Taxonomy" id="1537524"/>
    <lineage>
        <taxon>Bacteria</taxon>
        <taxon>Pseudomonadati</taxon>
        <taxon>Pseudomonadota</taxon>
        <taxon>Gammaproteobacteria</taxon>
        <taxon>Chromatiales</taxon>
        <taxon>Ectothiorhodospiraceae</taxon>
        <taxon>Thiogranum</taxon>
    </lineage>
</organism>
<evidence type="ECO:0000313" key="15">
    <source>
        <dbReference type="Proteomes" id="UP000295707"/>
    </source>
</evidence>
<evidence type="ECO:0000313" key="14">
    <source>
        <dbReference type="EMBL" id="TCK17003.1"/>
    </source>
</evidence>
<evidence type="ECO:0000256" key="10">
    <source>
        <dbReference type="ARBA" id="ARBA00076996"/>
    </source>
</evidence>
<evidence type="ECO:0000256" key="5">
    <source>
        <dbReference type="ARBA" id="ARBA00022857"/>
    </source>
</evidence>
<dbReference type="EC" id="7.1.1.1" evidence="3"/>
<dbReference type="GO" id="GO:0005886">
    <property type="term" value="C:plasma membrane"/>
    <property type="evidence" value="ECO:0007669"/>
    <property type="project" value="TreeGrafter"/>
</dbReference>
<evidence type="ECO:0000256" key="2">
    <source>
        <dbReference type="ARBA" id="ARBA00005689"/>
    </source>
</evidence>
<gene>
    <name evidence="14" type="ORF">DFR30_0223</name>
</gene>
<dbReference type="SUPFAM" id="SSF51735">
    <property type="entry name" value="NAD(P)-binding Rossmann-fold domains"/>
    <property type="match status" value="1"/>
</dbReference>
<dbReference type="PANTHER" id="PTHR10160">
    <property type="entry name" value="NAD(P) TRANSHYDROGENASE"/>
    <property type="match status" value="1"/>
</dbReference>
<evidence type="ECO:0000256" key="7">
    <source>
        <dbReference type="ARBA" id="ARBA00023027"/>
    </source>
</evidence>
<dbReference type="FunFam" id="3.40.50.720:FF:000188">
    <property type="entry name" value="NAD(P) transhydrogenase alpha subunit 1"/>
    <property type="match status" value="1"/>
</dbReference>
<sequence length="377" mass="40373">MSIRLGVPKEIEAGERRVALVPAIADRFVKLGVEIIMQRGAGVSSHYPDDAYQNVTLVDDAAAVYQQADLVLKVQPPNASEIEQMKDGAVVVGMMQPHRYPERVAKLRDHRILAFAMELVPRISRAQSMDVLSSQAAVAGYKAALLAANHASGFFPMLTTAAGTIRPAKVLVIGAGVAGLQAIATVKRLGAMVEGYDVRSATREQVESLGAKFVDTGVSAEGEGGYARELTDEEKAKQQEVLETHIIAADAVITTAAIPGRPSPKIIRKTIVEQMKPGAVVIDLAAEGGGNCEVTEPGKLIEHKGVVIYGPLNVPSELPIHASEMYSRNLLNFLTPMIVEGEFRPDFDDEVIADSTLTREGEIKHAPSRELVEGPAS</sequence>
<dbReference type="OrthoDB" id="9804592at2"/>